<dbReference type="InterPro" id="IPR023874">
    <property type="entry name" value="DNA_rSAM_put"/>
</dbReference>
<keyword evidence="4" id="KW-0408">Iron</keyword>
<feature type="domain" description="Radical SAM core" evidence="6">
    <location>
        <begin position="62"/>
        <end position="199"/>
    </location>
</feature>
<dbReference type="InterPro" id="IPR051675">
    <property type="entry name" value="Endo/Exo/Phosphatase_dom_1"/>
</dbReference>
<dbReference type="GO" id="GO:0046872">
    <property type="term" value="F:metal ion binding"/>
    <property type="evidence" value="ECO:0007669"/>
    <property type="project" value="UniProtKB-KW"/>
</dbReference>
<name>A0A6M0CTC2_9FLAO</name>
<dbReference type="SFLD" id="SFLDS00029">
    <property type="entry name" value="Radical_SAM"/>
    <property type="match status" value="1"/>
</dbReference>
<dbReference type="InterPro" id="IPR007197">
    <property type="entry name" value="rSAM"/>
</dbReference>
<keyword evidence="5" id="KW-0411">Iron-sulfur</keyword>
<dbReference type="GO" id="GO:0003824">
    <property type="term" value="F:catalytic activity"/>
    <property type="evidence" value="ECO:0007669"/>
    <property type="project" value="InterPro"/>
</dbReference>
<evidence type="ECO:0000313" key="8">
    <source>
        <dbReference type="Proteomes" id="UP000474296"/>
    </source>
</evidence>
<dbReference type="AlphaFoldDB" id="A0A6M0CTC2"/>
<dbReference type="SUPFAM" id="SSF102114">
    <property type="entry name" value="Radical SAM enzymes"/>
    <property type="match status" value="1"/>
</dbReference>
<evidence type="ECO:0000256" key="3">
    <source>
        <dbReference type="ARBA" id="ARBA00022723"/>
    </source>
</evidence>
<dbReference type="GO" id="GO:0051536">
    <property type="term" value="F:iron-sulfur cluster binding"/>
    <property type="evidence" value="ECO:0007669"/>
    <property type="project" value="UniProtKB-KW"/>
</dbReference>
<dbReference type="Gene3D" id="3.20.20.70">
    <property type="entry name" value="Aldolase class I"/>
    <property type="match status" value="1"/>
</dbReference>
<evidence type="ECO:0000259" key="6">
    <source>
        <dbReference type="Pfam" id="PF04055"/>
    </source>
</evidence>
<comment type="caution">
    <text evidence="7">The sequence shown here is derived from an EMBL/GenBank/DDBJ whole genome shotgun (WGS) entry which is preliminary data.</text>
</comment>
<evidence type="ECO:0000256" key="1">
    <source>
        <dbReference type="ARBA" id="ARBA00001966"/>
    </source>
</evidence>
<comment type="cofactor">
    <cofactor evidence="1">
        <name>[4Fe-4S] cluster</name>
        <dbReference type="ChEBI" id="CHEBI:49883"/>
    </cofactor>
</comment>
<dbReference type="SUPFAM" id="SSF47781">
    <property type="entry name" value="RuvA domain 2-like"/>
    <property type="match status" value="1"/>
</dbReference>
<dbReference type="Pfam" id="PF04055">
    <property type="entry name" value="Radical_SAM"/>
    <property type="match status" value="1"/>
</dbReference>
<dbReference type="InterPro" id="IPR010994">
    <property type="entry name" value="RuvA_2-like"/>
</dbReference>
<evidence type="ECO:0000256" key="2">
    <source>
        <dbReference type="ARBA" id="ARBA00022691"/>
    </source>
</evidence>
<gene>
    <name evidence="7" type="ORF">GWK10_16230</name>
</gene>
<dbReference type="Proteomes" id="UP000474296">
    <property type="component" value="Unassembled WGS sequence"/>
</dbReference>
<keyword evidence="2" id="KW-0949">S-adenosyl-L-methionine</keyword>
<dbReference type="SFLD" id="SFLDG01102">
    <property type="entry name" value="Uncharacterised_Radical_SAM_Su"/>
    <property type="match status" value="1"/>
</dbReference>
<evidence type="ECO:0000256" key="5">
    <source>
        <dbReference type="ARBA" id="ARBA00023014"/>
    </source>
</evidence>
<proteinExistence type="predicted"/>
<protein>
    <submittedName>
        <fullName evidence="7">Putative DNA modification/repair radical SAM protein</fullName>
    </submittedName>
</protein>
<dbReference type="EMBL" id="JAABOQ010000007">
    <property type="protein sequence ID" value="NER18767.1"/>
    <property type="molecule type" value="Genomic_DNA"/>
</dbReference>
<evidence type="ECO:0000313" key="7">
    <source>
        <dbReference type="EMBL" id="NER18767.1"/>
    </source>
</evidence>
<dbReference type="NCBIfam" id="TIGR03916">
    <property type="entry name" value="rSAM_link_UDG"/>
    <property type="match status" value="1"/>
</dbReference>
<accession>A0A6M0CTC2</accession>
<keyword evidence="8" id="KW-1185">Reference proteome</keyword>
<evidence type="ECO:0000256" key="4">
    <source>
        <dbReference type="ARBA" id="ARBA00023004"/>
    </source>
</evidence>
<sequence>MSFDRINEKLNILADAAKYDVSCASSGSDRKNKNKGLGNASKMGICHSYTQDGRCVSLLKILLTNHCIFDCAYCVTRKSNDVQRAAFKVQEVVDLTINFYRRNYIEGLFLSSGIFKSADYTMERLVAVAKKLREEENFNGYIHLKSIPGASDELMYEAGLYADRLSVNIEIPTKKGLKLLAPDKKREDFLKPMNKVKNEIVKYTNEKKVLKSTPVYAPAGQSTQMIVGASGESDKDIMYASNFFYKNYKLKRVYYSGYVPISNDSRLPSLGSPVPMLRENRLYQTDWLLRFYGFGVQELLNEQHPNLDIAIDPKLSWALRNLNHFPINVNTADKHLLARVPGLGMQSVYKIVQARKFRSLNWDHLKKIGVALNRARYFLICNSKDYEKRDLTVEQIRSQILQNTSSKYQGYYNNQLSLFN</sequence>
<dbReference type="InterPro" id="IPR013785">
    <property type="entry name" value="Aldolase_TIM"/>
</dbReference>
<dbReference type="PANTHER" id="PTHR21180:SF9">
    <property type="entry name" value="TYPE II SECRETION SYSTEM PROTEIN K"/>
    <property type="match status" value="1"/>
</dbReference>
<dbReference type="Pfam" id="PF12836">
    <property type="entry name" value="HHH_3"/>
    <property type="match status" value="1"/>
</dbReference>
<organism evidence="7 8">
    <name type="scientific">Spongiivirga citrea</name>
    <dbReference type="NCBI Taxonomy" id="1481457"/>
    <lineage>
        <taxon>Bacteria</taxon>
        <taxon>Pseudomonadati</taxon>
        <taxon>Bacteroidota</taxon>
        <taxon>Flavobacteriia</taxon>
        <taxon>Flavobacteriales</taxon>
        <taxon>Flavobacteriaceae</taxon>
        <taxon>Spongiivirga</taxon>
    </lineage>
</organism>
<keyword evidence="3" id="KW-0479">Metal-binding</keyword>
<dbReference type="RefSeq" id="WP_164033452.1">
    <property type="nucleotide sequence ID" value="NZ_JAABOQ010000007.1"/>
</dbReference>
<dbReference type="PANTHER" id="PTHR21180">
    <property type="entry name" value="ENDONUCLEASE/EXONUCLEASE/PHOSPHATASE FAMILY DOMAIN-CONTAINING PROTEIN 1"/>
    <property type="match status" value="1"/>
</dbReference>
<dbReference type="InterPro" id="IPR058240">
    <property type="entry name" value="rSAM_sf"/>
</dbReference>
<reference evidence="7 8" key="1">
    <citation type="submission" date="2020-01" db="EMBL/GenBank/DDBJ databases">
        <title>Spongiivirga citrea KCTC 32990T.</title>
        <authorList>
            <person name="Wang G."/>
        </authorList>
    </citation>
    <scope>NUCLEOTIDE SEQUENCE [LARGE SCALE GENOMIC DNA]</scope>
    <source>
        <strain evidence="7 8">KCTC 32990</strain>
    </source>
</reference>